<dbReference type="SMR" id="A0A7I8XEN4"/>
<dbReference type="Pfam" id="PF02485">
    <property type="entry name" value="Branch"/>
    <property type="match status" value="1"/>
</dbReference>
<dbReference type="AlphaFoldDB" id="A0A7I8XEN4"/>
<proteinExistence type="predicted"/>
<dbReference type="GO" id="GO:0016757">
    <property type="term" value="F:glycosyltransferase activity"/>
    <property type="evidence" value="ECO:0007669"/>
    <property type="project" value="UniProtKB-KW"/>
</dbReference>
<dbReference type="Proteomes" id="UP000582659">
    <property type="component" value="Unassembled WGS sequence"/>
</dbReference>
<keyword evidence="6" id="KW-1133">Transmembrane helix</keyword>
<protein>
    <submittedName>
        <fullName evidence="7">(pine wood nematode) hypothetical protein</fullName>
    </submittedName>
</protein>
<evidence type="ECO:0000256" key="1">
    <source>
        <dbReference type="ARBA" id="ARBA00004606"/>
    </source>
</evidence>
<keyword evidence="8" id="KW-1185">Reference proteome</keyword>
<sequence length="454" mass="53059">MMLAFQFHKMIQWSVRGIQVVCFCGILYLGFYSVMDLTGDRLTIQEENTLQIPRYKPHESLVNLDCQKYMKEDAPVYIPRRLADPQTLSMSCDDIKARRNFLNITYPEEADFPLAFVRALFKDYILLEMELAAHYNPNNFYCFVLDSKADADFKTRVRALSTCFENVIVADKEFEMSSRGRNINQAQYYCMEQLLEKDWKYVLLLENHDILIKTNQELVRILKLYQGANDAGAFHPDSMADFRRAFIKPGRFTLDKLKIFKNDTLNDPSRELAIAKSITASALTNEAVKYIFKNLSVSNLMEIMNGESFEHESFTSTLNANELLNIPGGFTTHCLDKVNVDTIVRYTHWGSRGCHSRHLRHHVCIMGMGDLRPNMMTRPQFTVNKMMPSVDFGAIGCWQEFMYNKTHLERNPYIDEAFYVNLPYVEWNRLRAEGTLEREKFDCKEHEREHLSRY</sequence>
<organism evidence="7 8">
    <name type="scientific">Bursaphelenchus xylophilus</name>
    <name type="common">Pinewood nematode worm</name>
    <name type="synonym">Aphelenchoides xylophilus</name>
    <dbReference type="NCBI Taxonomy" id="6326"/>
    <lineage>
        <taxon>Eukaryota</taxon>
        <taxon>Metazoa</taxon>
        <taxon>Ecdysozoa</taxon>
        <taxon>Nematoda</taxon>
        <taxon>Chromadorea</taxon>
        <taxon>Rhabditida</taxon>
        <taxon>Tylenchina</taxon>
        <taxon>Tylenchomorpha</taxon>
        <taxon>Aphelenchoidea</taxon>
        <taxon>Aphelenchoididae</taxon>
        <taxon>Bursaphelenchus</taxon>
    </lineage>
</organism>
<dbReference type="GO" id="GO:0016020">
    <property type="term" value="C:membrane"/>
    <property type="evidence" value="ECO:0007669"/>
    <property type="project" value="UniProtKB-SubCell"/>
</dbReference>
<dbReference type="Proteomes" id="UP000659654">
    <property type="component" value="Unassembled WGS sequence"/>
</dbReference>
<evidence type="ECO:0000256" key="2">
    <source>
        <dbReference type="ARBA" id="ARBA00022676"/>
    </source>
</evidence>
<keyword evidence="4 6" id="KW-0472">Membrane</keyword>
<keyword evidence="2" id="KW-0328">Glycosyltransferase</keyword>
<dbReference type="OrthoDB" id="2019572at2759"/>
<dbReference type="EMBL" id="CAJFCV020000001">
    <property type="protein sequence ID" value="CAG9080155.1"/>
    <property type="molecule type" value="Genomic_DNA"/>
</dbReference>
<keyword evidence="5" id="KW-0325">Glycoprotein</keyword>
<dbReference type="PANTHER" id="PTHR46671">
    <property type="entry name" value="PROTEIN CBG11221"/>
    <property type="match status" value="1"/>
</dbReference>
<keyword evidence="3" id="KW-0808">Transferase</keyword>
<reference evidence="7" key="1">
    <citation type="submission" date="2020-09" db="EMBL/GenBank/DDBJ databases">
        <authorList>
            <person name="Kikuchi T."/>
        </authorList>
    </citation>
    <scope>NUCLEOTIDE SEQUENCE</scope>
    <source>
        <strain evidence="7">Ka4C1</strain>
    </source>
</reference>
<dbReference type="PANTHER" id="PTHR46671:SF7">
    <property type="entry name" value="CORE-2_I-BRANCHING ENZYME"/>
    <property type="match status" value="1"/>
</dbReference>
<comment type="subcellular location">
    <subcellularLocation>
        <location evidence="1">Membrane</location>
        <topology evidence="1">Single-pass type II membrane protein</topology>
    </subcellularLocation>
</comment>
<gene>
    <name evidence="7" type="ORF">BXYJ_LOCUS321</name>
</gene>
<evidence type="ECO:0000256" key="4">
    <source>
        <dbReference type="ARBA" id="ARBA00023136"/>
    </source>
</evidence>
<feature type="transmembrane region" description="Helical" evidence="6">
    <location>
        <begin position="15"/>
        <end position="35"/>
    </location>
</feature>
<keyword evidence="6" id="KW-0812">Transmembrane</keyword>
<evidence type="ECO:0000256" key="5">
    <source>
        <dbReference type="ARBA" id="ARBA00023180"/>
    </source>
</evidence>
<name>A0A7I8XEN4_BURXY</name>
<evidence type="ECO:0000313" key="7">
    <source>
        <dbReference type="EMBL" id="CAD5208085.1"/>
    </source>
</evidence>
<dbReference type="InterPro" id="IPR003406">
    <property type="entry name" value="Glyco_trans_14"/>
</dbReference>
<accession>A0A7I8XEN4</accession>
<comment type="caution">
    <text evidence="7">The sequence shown here is derived from an EMBL/GenBank/DDBJ whole genome shotgun (WGS) entry which is preliminary data.</text>
</comment>
<evidence type="ECO:0000256" key="3">
    <source>
        <dbReference type="ARBA" id="ARBA00022679"/>
    </source>
</evidence>
<evidence type="ECO:0000313" key="8">
    <source>
        <dbReference type="Proteomes" id="UP000659654"/>
    </source>
</evidence>
<evidence type="ECO:0000256" key="6">
    <source>
        <dbReference type="SAM" id="Phobius"/>
    </source>
</evidence>
<dbReference type="EMBL" id="CAJFDI010000001">
    <property type="protein sequence ID" value="CAD5208085.1"/>
    <property type="molecule type" value="Genomic_DNA"/>
</dbReference>